<dbReference type="EMBL" id="JANAKD010002702">
    <property type="protein sequence ID" value="KAJ3473049.1"/>
    <property type="molecule type" value="Genomic_DNA"/>
</dbReference>
<evidence type="ECO:0000313" key="2">
    <source>
        <dbReference type="Proteomes" id="UP001148737"/>
    </source>
</evidence>
<protein>
    <submittedName>
        <fullName evidence="1">Uncharacterized protein</fullName>
    </submittedName>
</protein>
<name>A0ACC1QDD7_9HYPO</name>
<keyword evidence="2" id="KW-1185">Reference proteome</keyword>
<sequence length="84" mass="9450">MTFAEFLDLFAKTTGRKVEYVAPPADPAQLPLPPFLQGPIFEMGSFWDEFGYYGGDASVISPKDLTYPPALETVAQYLQKQNWE</sequence>
<reference evidence="1" key="1">
    <citation type="submission" date="2022-07" db="EMBL/GenBank/DDBJ databases">
        <title>Genome Sequence of Lecanicillium saksenae.</title>
        <authorList>
            <person name="Buettner E."/>
        </authorList>
    </citation>
    <scope>NUCLEOTIDE SEQUENCE</scope>
    <source>
        <strain evidence="1">VT-O1</strain>
    </source>
</reference>
<comment type="caution">
    <text evidence="1">The sequence shown here is derived from an EMBL/GenBank/DDBJ whole genome shotgun (WGS) entry which is preliminary data.</text>
</comment>
<proteinExistence type="predicted"/>
<evidence type="ECO:0000313" key="1">
    <source>
        <dbReference type="EMBL" id="KAJ3473049.1"/>
    </source>
</evidence>
<accession>A0ACC1QDD7</accession>
<organism evidence="1 2">
    <name type="scientific">Lecanicillium saksenae</name>
    <dbReference type="NCBI Taxonomy" id="468837"/>
    <lineage>
        <taxon>Eukaryota</taxon>
        <taxon>Fungi</taxon>
        <taxon>Dikarya</taxon>
        <taxon>Ascomycota</taxon>
        <taxon>Pezizomycotina</taxon>
        <taxon>Sordariomycetes</taxon>
        <taxon>Hypocreomycetidae</taxon>
        <taxon>Hypocreales</taxon>
        <taxon>Cordycipitaceae</taxon>
        <taxon>Lecanicillium</taxon>
    </lineage>
</organism>
<dbReference type="Proteomes" id="UP001148737">
    <property type="component" value="Unassembled WGS sequence"/>
</dbReference>
<gene>
    <name evidence="1" type="ORF">NLG97_g10546</name>
</gene>